<comment type="caution">
    <text evidence="3">The sequence shown here is derived from an EMBL/GenBank/DDBJ whole genome shotgun (WGS) entry which is preliminary data.</text>
</comment>
<dbReference type="InterPro" id="IPR017451">
    <property type="entry name" value="F-box-assoc_interact_dom"/>
</dbReference>
<dbReference type="SUPFAM" id="SSF50965">
    <property type="entry name" value="Galactose oxidase, central domain"/>
    <property type="match status" value="1"/>
</dbReference>
<proteinExistence type="predicted"/>
<evidence type="ECO:0000259" key="2">
    <source>
        <dbReference type="Pfam" id="PF08268"/>
    </source>
</evidence>
<dbReference type="InterPro" id="IPR050796">
    <property type="entry name" value="SCF_F-box_component"/>
</dbReference>
<dbReference type="Proteomes" id="UP001229421">
    <property type="component" value="Unassembled WGS sequence"/>
</dbReference>
<dbReference type="PANTHER" id="PTHR31672">
    <property type="entry name" value="BNACNNG10540D PROTEIN"/>
    <property type="match status" value="1"/>
</dbReference>
<feature type="domain" description="F-box associated beta-propeller type 3" evidence="2">
    <location>
        <begin position="47"/>
        <end position="257"/>
    </location>
</feature>
<dbReference type="Pfam" id="PF00646">
    <property type="entry name" value="F-box"/>
    <property type="match status" value="1"/>
</dbReference>
<evidence type="ECO:0000259" key="1">
    <source>
        <dbReference type="Pfam" id="PF00646"/>
    </source>
</evidence>
<protein>
    <recommendedName>
        <fullName evidence="5">F-box domain-containing protein</fullName>
    </recommendedName>
</protein>
<dbReference type="InterPro" id="IPR013187">
    <property type="entry name" value="F-box-assoc_dom_typ3"/>
</dbReference>
<accession>A0AAD8LD36</accession>
<feature type="domain" description="F-box" evidence="1">
    <location>
        <begin position="2"/>
        <end position="34"/>
    </location>
</feature>
<evidence type="ECO:0000313" key="3">
    <source>
        <dbReference type="EMBL" id="KAK1436826.1"/>
    </source>
</evidence>
<dbReference type="NCBIfam" id="TIGR01640">
    <property type="entry name" value="F_box_assoc_1"/>
    <property type="match status" value="1"/>
</dbReference>
<dbReference type="SUPFAM" id="SSF81383">
    <property type="entry name" value="F-box domain"/>
    <property type="match status" value="1"/>
</dbReference>
<dbReference type="Pfam" id="PF08268">
    <property type="entry name" value="FBA_3"/>
    <property type="match status" value="1"/>
</dbReference>
<evidence type="ECO:0000313" key="4">
    <source>
        <dbReference type="Proteomes" id="UP001229421"/>
    </source>
</evidence>
<dbReference type="EMBL" id="JAUHHV010000001">
    <property type="protein sequence ID" value="KAK1436826.1"/>
    <property type="molecule type" value="Genomic_DNA"/>
</dbReference>
<keyword evidence="4" id="KW-1185">Reference proteome</keyword>
<gene>
    <name evidence="3" type="ORF">QVD17_02610</name>
</gene>
<evidence type="ECO:0008006" key="5">
    <source>
        <dbReference type="Google" id="ProtNLM"/>
    </source>
</evidence>
<dbReference type="PANTHER" id="PTHR31672:SF6">
    <property type="entry name" value="F-BOX DOMAIN-CONTAINING PROTEIN"/>
    <property type="match status" value="1"/>
</dbReference>
<reference evidence="3" key="1">
    <citation type="journal article" date="2023" name="bioRxiv">
        <title>Improved chromosome-level genome assembly for marigold (Tagetes erecta).</title>
        <authorList>
            <person name="Jiang F."/>
            <person name="Yuan L."/>
            <person name="Wang S."/>
            <person name="Wang H."/>
            <person name="Xu D."/>
            <person name="Wang A."/>
            <person name="Fan W."/>
        </authorList>
    </citation>
    <scope>NUCLEOTIDE SEQUENCE</scope>
    <source>
        <strain evidence="3">WSJ</strain>
        <tissue evidence="3">Leaf</tissue>
    </source>
</reference>
<organism evidence="3 4">
    <name type="scientific">Tagetes erecta</name>
    <name type="common">African marigold</name>
    <dbReference type="NCBI Taxonomy" id="13708"/>
    <lineage>
        <taxon>Eukaryota</taxon>
        <taxon>Viridiplantae</taxon>
        <taxon>Streptophyta</taxon>
        <taxon>Embryophyta</taxon>
        <taxon>Tracheophyta</taxon>
        <taxon>Spermatophyta</taxon>
        <taxon>Magnoliopsida</taxon>
        <taxon>eudicotyledons</taxon>
        <taxon>Gunneridae</taxon>
        <taxon>Pentapetalae</taxon>
        <taxon>asterids</taxon>
        <taxon>campanulids</taxon>
        <taxon>Asterales</taxon>
        <taxon>Asteraceae</taxon>
        <taxon>Asteroideae</taxon>
        <taxon>Heliantheae alliance</taxon>
        <taxon>Tageteae</taxon>
        <taxon>Tagetes</taxon>
    </lineage>
</organism>
<dbReference type="AlphaFoldDB" id="A0AAD8LD36"/>
<name>A0AAD8LD36_TARER</name>
<dbReference type="InterPro" id="IPR011043">
    <property type="entry name" value="Gal_Oxase/kelch_b-propeller"/>
</dbReference>
<dbReference type="InterPro" id="IPR036047">
    <property type="entry name" value="F-box-like_dom_sf"/>
</dbReference>
<sequence length="356" mass="40400">MVVEILSRLPPKSLLRFRTVSKSVYTCIGSPRFIRLHTLRSPKKFMIIHQELDTKIIYYSIHSESSYDGITPFDSPFRCTTTCLVGSCNGILCFYDRKSRAIHLWNPAIRRKAIVPDTSDAYGDYCLEFGFGFDMVNDDYKILRTSKQATFVYTMKTRTWRQIASPATLYSSATTSHFLFNGSLYRIVEEDLEHNYCRYIMTFDLSSEVFSTIELPLEPSCKASELTSIKGCLAVTYIQVDGDVWIWARNATDASWYVAFKLNTHERTTLGDLLFSRYSNGIIVFNPNSGARSTLAPFNHSSRILTMITCIESLELLNTGTTCSDDQTNCKTDVDLCKTNKTDDDDLCNLGCCVIS</sequence>
<dbReference type="InterPro" id="IPR001810">
    <property type="entry name" value="F-box_dom"/>
</dbReference>